<evidence type="ECO:0000313" key="2">
    <source>
        <dbReference type="Proteomes" id="UP001497700"/>
    </source>
</evidence>
<reference evidence="1 2" key="1">
    <citation type="journal article" date="2022" name="New Phytol.">
        <title>Ecological generalism drives hyperdiversity of secondary metabolite gene clusters in xylarialean endophytes.</title>
        <authorList>
            <person name="Franco M.E.E."/>
            <person name="Wisecaver J.H."/>
            <person name="Arnold A.E."/>
            <person name="Ju Y.M."/>
            <person name="Slot J.C."/>
            <person name="Ahrendt S."/>
            <person name="Moore L.P."/>
            <person name="Eastman K.E."/>
            <person name="Scott K."/>
            <person name="Konkel Z."/>
            <person name="Mondo S.J."/>
            <person name="Kuo A."/>
            <person name="Hayes R.D."/>
            <person name="Haridas S."/>
            <person name="Andreopoulos B."/>
            <person name="Riley R."/>
            <person name="LaButti K."/>
            <person name="Pangilinan J."/>
            <person name="Lipzen A."/>
            <person name="Amirebrahimi M."/>
            <person name="Yan J."/>
            <person name="Adam C."/>
            <person name="Keymanesh K."/>
            <person name="Ng V."/>
            <person name="Louie K."/>
            <person name="Northen T."/>
            <person name="Drula E."/>
            <person name="Henrissat B."/>
            <person name="Hsieh H.M."/>
            <person name="Youens-Clark K."/>
            <person name="Lutzoni F."/>
            <person name="Miadlikowska J."/>
            <person name="Eastwood D.C."/>
            <person name="Hamelin R.C."/>
            <person name="Grigoriev I.V."/>
            <person name="U'Ren J.M."/>
        </authorList>
    </citation>
    <scope>NUCLEOTIDE SEQUENCE [LARGE SCALE GENOMIC DNA]</scope>
    <source>
        <strain evidence="1 2">CBS 119005</strain>
    </source>
</reference>
<evidence type="ECO:0000313" key="1">
    <source>
        <dbReference type="EMBL" id="KAI4866753.1"/>
    </source>
</evidence>
<comment type="caution">
    <text evidence="1">The sequence shown here is derived from an EMBL/GenBank/DDBJ whole genome shotgun (WGS) entry which is preliminary data.</text>
</comment>
<dbReference type="Proteomes" id="UP001497700">
    <property type="component" value="Unassembled WGS sequence"/>
</dbReference>
<organism evidence="1 2">
    <name type="scientific">Hypoxylon rubiginosum</name>
    <dbReference type="NCBI Taxonomy" id="110542"/>
    <lineage>
        <taxon>Eukaryota</taxon>
        <taxon>Fungi</taxon>
        <taxon>Dikarya</taxon>
        <taxon>Ascomycota</taxon>
        <taxon>Pezizomycotina</taxon>
        <taxon>Sordariomycetes</taxon>
        <taxon>Xylariomycetidae</taxon>
        <taxon>Xylariales</taxon>
        <taxon>Hypoxylaceae</taxon>
        <taxon>Hypoxylon</taxon>
    </lineage>
</organism>
<protein>
    <submittedName>
        <fullName evidence="1">Heterokaryon incompatibility protein-domain-containing protein</fullName>
    </submittedName>
</protein>
<gene>
    <name evidence="1" type="ORF">F4820DRAFT_416035</name>
</gene>
<proteinExistence type="predicted"/>
<dbReference type="EMBL" id="MU393455">
    <property type="protein sequence ID" value="KAI4866753.1"/>
    <property type="molecule type" value="Genomic_DNA"/>
</dbReference>
<keyword evidence="2" id="KW-1185">Reference proteome</keyword>
<name>A0ACB9Z564_9PEZI</name>
<accession>A0ACB9Z564</accession>
<sequence length="702" mass="80144">MCAHKYPAPALGKGRFRLLRISEFTKGTPECVLSEHDLDSSPPYLPVSYTWGPAESPDSTSQLPNASVNTHRSITLNGQQWEVTPNLFDLLQELSSPQEAYSTYYFWIDALCVNQGNINERTSQVNLMDRVYTQGYGVFVWLGRANKYALRVKAIISQLARIYKDKMKGWQNLLASENTHISDGLSQFILDEAITDNDWDALASFFHRRWFFRVWTVQELALSRRATLRWGPVEIDWQELCDAAGIIVLTEYRQRVLLESQRQVPHRVSANVNLMLYEMAGQLLYASQDWFREYSTISNAWLYTKKQPCAAGIVSGLIGRARNLDASDPRDRIFAFLGIWGKIAKERFGQELSIRADYSKTVQAVYAEFMTTLLHETGSLNSLSLTGLHDETTEIEALPSWVPDYSIRSTGPIIRHVSLREPLKSIDAYANMRSHDPPQSEVGNRIFHIVGNELFIPTFVFGEITHVGNSALETFSKGDFSKTQELLLTSPQRHPDGRSRLRAFHSMLICDTSQLPVSQYRAWWTYQFLVRVDNIRRRSGLGPKEWFHLEMSQFLERMLAGEDDAYLPAFDDFKALCEKNGFWESANVNVQGIFEIPGLRNIVTELETFAQHVTLTYGPGRRPFLLDNGYFGMTSEYVRPGDTVRILPGARLFFTFRKVDQVDSKEDRQVLIGESYVSGAMAGEASEYVKQLGRQWENICVV</sequence>